<evidence type="ECO:0000313" key="3">
    <source>
        <dbReference type="Proteomes" id="UP001215598"/>
    </source>
</evidence>
<protein>
    <submittedName>
        <fullName evidence="2">Uncharacterized protein</fullName>
    </submittedName>
</protein>
<feature type="compositionally biased region" description="Basic and acidic residues" evidence="1">
    <location>
        <begin position="14"/>
        <end position="42"/>
    </location>
</feature>
<comment type="caution">
    <text evidence="2">The sequence shown here is derived from an EMBL/GenBank/DDBJ whole genome shotgun (WGS) entry which is preliminary data.</text>
</comment>
<dbReference type="EMBL" id="JARKIB010000065">
    <property type="protein sequence ID" value="KAJ7750622.1"/>
    <property type="molecule type" value="Genomic_DNA"/>
</dbReference>
<gene>
    <name evidence="2" type="ORF">B0H16DRAFT_1724553</name>
</gene>
<organism evidence="2 3">
    <name type="scientific">Mycena metata</name>
    <dbReference type="NCBI Taxonomy" id="1033252"/>
    <lineage>
        <taxon>Eukaryota</taxon>
        <taxon>Fungi</taxon>
        <taxon>Dikarya</taxon>
        <taxon>Basidiomycota</taxon>
        <taxon>Agaricomycotina</taxon>
        <taxon>Agaricomycetes</taxon>
        <taxon>Agaricomycetidae</taxon>
        <taxon>Agaricales</taxon>
        <taxon>Marasmiineae</taxon>
        <taxon>Mycenaceae</taxon>
        <taxon>Mycena</taxon>
    </lineage>
</organism>
<sequence>MANGDRKKGPKATKLTDEDKRAKRRQWAAEHRKRPEVLEKQRLLMAQRRATVKAKRRQWDPPKTVTEPARPHSVSSASSAGPDHQPDDHPIGVDAPNISLTESEQFALHTLLELARTTPRMEFLLRTSDLDNEDRSADSGIDLPLGWGSVDSSCVPTCLRAVFVVKLISCLITGRNPYNLSIHLLKRWRKNPSTDARETGRTRSPRSCLSTLDPPTLFNGKRNMQILAAALGDPFDGNASELEHTEPERIPEPALSRQRRDRILEWRETRFENDWDVASRRSFAEAALSRLYCG</sequence>
<feature type="region of interest" description="Disordered" evidence="1">
    <location>
        <begin position="1"/>
        <end position="90"/>
    </location>
</feature>
<accession>A0AAD7N8U8</accession>
<dbReference type="Proteomes" id="UP001215598">
    <property type="component" value="Unassembled WGS sequence"/>
</dbReference>
<reference evidence="2" key="1">
    <citation type="submission" date="2023-03" db="EMBL/GenBank/DDBJ databases">
        <title>Massive genome expansion in bonnet fungi (Mycena s.s.) driven by repeated elements and novel gene families across ecological guilds.</title>
        <authorList>
            <consortium name="Lawrence Berkeley National Laboratory"/>
            <person name="Harder C.B."/>
            <person name="Miyauchi S."/>
            <person name="Viragh M."/>
            <person name="Kuo A."/>
            <person name="Thoen E."/>
            <person name="Andreopoulos B."/>
            <person name="Lu D."/>
            <person name="Skrede I."/>
            <person name="Drula E."/>
            <person name="Henrissat B."/>
            <person name="Morin E."/>
            <person name="Kohler A."/>
            <person name="Barry K."/>
            <person name="LaButti K."/>
            <person name="Morin E."/>
            <person name="Salamov A."/>
            <person name="Lipzen A."/>
            <person name="Mereny Z."/>
            <person name="Hegedus B."/>
            <person name="Baldrian P."/>
            <person name="Stursova M."/>
            <person name="Weitz H."/>
            <person name="Taylor A."/>
            <person name="Grigoriev I.V."/>
            <person name="Nagy L.G."/>
            <person name="Martin F."/>
            <person name="Kauserud H."/>
        </authorList>
    </citation>
    <scope>NUCLEOTIDE SEQUENCE</scope>
    <source>
        <strain evidence="2">CBHHK182m</strain>
    </source>
</reference>
<dbReference type="AlphaFoldDB" id="A0AAD7N8U8"/>
<proteinExistence type="predicted"/>
<name>A0AAD7N8U8_9AGAR</name>
<evidence type="ECO:0000256" key="1">
    <source>
        <dbReference type="SAM" id="MobiDB-lite"/>
    </source>
</evidence>
<keyword evidence="3" id="KW-1185">Reference proteome</keyword>
<evidence type="ECO:0000313" key="2">
    <source>
        <dbReference type="EMBL" id="KAJ7750622.1"/>
    </source>
</evidence>